<evidence type="ECO:0000313" key="2">
    <source>
        <dbReference type="EMBL" id="CAL6081974.1"/>
    </source>
</evidence>
<dbReference type="AlphaFoldDB" id="A0AA86NHR3"/>
<accession>A0AA86NHR3</accession>
<protein>
    <submittedName>
        <fullName evidence="2">Hypothetical_protein</fullName>
    </submittedName>
</protein>
<evidence type="ECO:0000313" key="3">
    <source>
        <dbReference type="Proteomes" id="UP001642409"/>
    </source>
</evidence>
<dbReference type="EMBL" id="CATOUU010000187">
    <property type="protein sequence ID" value="CAI9919865.1"/>
    <property type="molecule type" value="Genomic_DNA"/>
</dbReference>
<proteinExistence type="predicted"/>
<reference evidence="1" key="1">
    <citation type="submission" date="2023-06" db="EMBL/GenBank/DDBJ databases">
        <authorList>
            <person name="Kurt Z."/>
        </authorList>
    </citation>
    <scope>NUCLEOTIDE SEQUENCE</scope>
</reference>
<keyword evidence="3" id="KW-1185">Reference proteome</keyword>
<evidence type="ECO:0000313" key="1">
    <source>
        <dbReference type="EMBL" id="CAI9919865.1"/>
    </source>
</evidence>
<dbReference type="EMBL" id="CAXDID020000358">
    <property type="protein sequence ID" value="CAL6081974.1"/>
    <property type="molecule type" value="Genomic_DNA"/>
</dbReference>
<organism evidence="1">
    <name type="scientific">Hexamita inflata</name>
    <dbReference type="NCBI Taxonomy" id="28002"/>
    <lineage>
        <taxon>Eukaryota</taxon>
        <taxon>Metamonada</taxon>
        <taxon>Diplomonadida</taxon>
        <taxon>Hexamitidae</taxon>
        <taxon>Hexamitinae</taxon>
        <taxon>Hexamita</taxon>
    </lineage>
</organism>
<reference evidence="2 3" key="2">
    <citation type="submission" date="2024-07" db="EMBL/GenBank/DDBJ databases">
        <authorList>
            <person name="Akdeniz Z."/>
        </authorList>
    </citation>
    <scope>NUCLEOTIDE SEQUENCE [LARGE SCALE GENOMIC DNA]</scope>
</reference>
<comment type="caution">
    <text evidence="1">The sequence shown here is derived from an EMBL/GenBank/DDBJ whole genome shotgun (WGS) entry which is preliminary data.</text>
</comment>
<gene>
    <name evidence="2" type="ORF">HINF_LOCUS60766</name>
    <name evidence="1" type="ORF">HINF_LOCUS7510</name>
</gene>
<dbReference type="Proteomes" id="UP001642409">
    <property type="component" value="Unassembled WGS sequence"/>
</dbReference>
<name>A0AA86NHR3_9EUKA</name>
<sequence>MLQYYLYIYFTSFATILNKFKDLKSKNSKAFNCQKDKTKNQVVTQRNNLIADQDIFVTKKLLNAELKEIKELINNQQLINQAEIKTEMNDMKAEIKAEMKVELKNFLEQVTKMLDDRLSPLLKCINQHGEAISQLRILNRNIG</sequence>